<dbReference type="Proteomes" id="UP001161409">
    <property type="component" value="Unassembled WGS sequence"/>
</dbReference>
<dbReference type="SUPFAM" id="SSF56954">
    <property type="entry name" value="Outer membrane efflux proteins (OEP)"/>
    <property type="match status" value="1"/>
</dbReference>
<proteinExistence type="inferred from homology"/>
<keyword evidence="6" id="KW-0472">Membrane</keyword>
<dbReference type="RefSeq" id="WP_284347860.1">
    <property type="nucleotide sequence ID" value="NZ_BSNF01000008.1"/>
</dbReference>
<dbReference type="Pfam" id="PF02321">
    <property type="entry name" value="OEP"/>
    <property type="match status" value="2"/>
</dbReference>
<dbReference type="InterPro" id="IPR003423">
    <property type="entry name" value="OMP_efflux"/>
</dbReference>
<comment type="subcellular location">
    <subcellularLocation>
        <location evidence="1">Cell outer membrane</location>
    </subcellularLocation>
</comment>
<dbReference type="Gene3D" id="1.20.1600.10">
    <property type="entry name" value="Outer membrane efflux proteins (OEP)"/>
    <property type="match status" value="1"/>
</dbReference>
<comment type="similarity">
    <text evidence="2">Belongs to the outer membrane factor (OMF) (TC 1.B.17) family.</text>
</comment>
<dbReference type="EMBL" id="BSNF01000008">
    <property type="protein sequence ID" value="GLQ07192.1"/>
    <property type="molecule type" value="Genomic_DNA"/>
</dbReference>
<keyword evidence="9" id="KW-1185">Reference proteome</keyword>
<reference evidence="8" key="1">
    <citation type="journal article" date="2014" name="Int. J. Syst. Evol. Microbiol.">
        <title>Complete genome of a new Firmicutes species belonging to the dominant human colonic microbiota ('Ruminococcus bicirculans') reveals two chromosomes and a selective capacity to utilize plant glucans.</title>
        <authorList>
            <consortium name="NISC Comparative Sequencing Program"/>
            <person name="Wegmann U."/>
            <person name="Louis P."/>
            <person name="Goesmann A."/>
            <person name="Henrissat B."/>
            <person name="Duncan S.H."/>
            <person name="Flint H.J."/>
        </authorList>
    </citation>
    <scope>NUCLEOTIDE SEQUENCE</scope>
    <source>
        <strain evidence="8">NBRC 103408</strain>
    </source>
</reference>
<name>A0ABQ5U4Z6_9PROT</name>
<gene>
    <name evidence="8" type="ORF">GCM10007924_24130</name>
</gene>
<keyword evidence="7" id="KW-0998">Cell outer membrane</keyword>
<evidence type="ECO:0000313" key="9">
    <source>
        <dbReference type="Proteomes" id="UP001161409"/>
    </source>
</evidence>
<evidence type="ECO:0000256" key="7">
    <source>
        <dbReference type="ARBA" id="ARBA00023237"/>
    </source>
</evidence>
<sequence length="442" mass="48846">MGSRLLKRQTGRLTSICVGIGVLAAVGAAPVHAETLEEELRYLLESHPQLDVRKENLTAAEEGVDSAFSGFLPRVTLNGDAGWERSENPVLDATDESPWNTDRYRAGIEVRQNIYQGLRTTAELEAAEKGREAADIDLAFVEQQLLFEGITAYVNVEKFTFLRFLAMENEKTLKQQLRLEDERVQRGAGIEVDVLQAKSRLQRAIERRVGFEGNLKEAHARYLQVFGKSSEGAQLAEVVPPLDLLPASLDDSLERALGNNLQIRNGRVQSEIAETGKQVAASGYHPTVDAVARYNWEEDVDGSIGVEKNLFGGVELNWEIFSGFLTDSQVGQAAARHNSTLANLRYIQQKVEEEVRVAWRSLETAQERADLLENAVNIAAEVFIARQNLRDGGKETAINVLDAENELYSARIAQVGASYEARLAVFRLLLAIGELTPDSLGV</sequence>
<evidence type="ECO:0000256" key="2">
    <source>
        <dbReference type="ARBA" id="ARBA00007613"/>
    </source>
</evidence>
<dbReference type="PANTHER" id="PTHR30026">
    <property type="entry name" value="OUTER MEMBRANE PROTEIN TOLC"/>
    <property type="match status" value="1"/>
</dbReference>
<keyword evidence="3" id="KW-0813">Transport</keyword>
<organism evidence="8 9">
    <name type="scientific">Sneathiella chinensis</name>
    <dbReference type="NCBI Taxonomy" id="349750"/>
    <lineage>
        <taxon>Bacteria</taxon>
        <taxon>Pseudomonadati</taxon>
        <taxon>Pseudomonadota</taxon>
        <taxon>Alphaproteobacteria</taxon>
        <taxon>Sneathiellales</taxon>
        <taxon>Sneathiellaceae</taxon>
        <taxon>Sneathiella</taxon>
    </lineage>
</organism>
<evidence type="ECO:0000256" key="4">
    <source>
        <dbReference type="ARBA" id="ARBA00022452"/>
    </source>
</evidence>
<dbReference type="PANTHER" id="PTHR30026:SF20">
    <property type="entry name" value="OUTER MEMBRANE PROTEIN TOLC"/>
    <property type="match status" value="1"/>
</dbReference>
<evidence type="ECO:0000256" key="1">
    <source>
        <dbReference type="ARBA" id="ARBA00004442"/>
    </source>
</evidence>
<evidence type="ECO:0000256" key="5">
    <source>
        <dbReference type="ARBA" id="ARBA00022692"/>
    </source>
</evidence>
<protein>
    <submittedName>
        <fullName evidence="8">Channel protein TolC</fullName>
    </submittedName>
</protein>
<evidence type="ECO:0000256" key="3">
    <source>
        <dbReference type="ARBA" id="ARBA00022448"/>
    </source>
</evidence>
<dbReference type="InterPro" id="IPR051906">
    <property type="entry name" value="TolC-like"/>
</dbReference>
<evidence type="ECO:0000313" key="8">
    <source>
        <dbReference type="EMBL" id="GLQ07192.1"/>
    </source>
</evidence>
<keyword evidence="5" id="KW-0812">Transmembrane</keyword>
<comment type="caution">
    <text evidence="8">The sequence shown here is derived from an EMBL/GenBank/DDBJ whole genome shotgun (WGS) entry which is preliminary data.</text>
</comment>
<evidence type="ECO:0000256" key="6">
    <source>
        <dbReference type="ARBA" id="ARBA00023136"/>
    </source>
</evidence>
<reference evidence="8" key="2">
    <citation type="submission" date="2023-01" db="EMBL/GenBank/DDBJ databases">
        <title>Draft genome sequence of Sneathiella chinensis strain NBRC 103408.</title>
        <authorList>
            <person name="Sun Q."/>
            <person name="Mori K."/>
        </authorList>
    </citation>
    <scope>NUCLEOTIDE SEQUENCE</scope>
    <source>
        <strain evidence="8">NBRC 103408</strain>
    </source>
</reference>
<accession>A0ABQ5U4Z6</accession>
<keyword evidence="4" id="KW-1134">Transmembrane beta strand</keyword>